<sequence>MNTYIYGPFDYSRYLDDYRKSYFAITRKKAGWDCMRHYEILASGTIPWFLDLNLMPPRQNVFLPKKLLLDAQNLAGVSFHSRAIDFQVFDERKYRRMAETLLDITRKYLTTTAMASYVLEVCGHPVSSIRRGGILYIHPNLNDYLADTIAHGMYTLLGPDLFYEAPTYYRFLFEFPNGTTREEEETYRRQQYGYGYSYAFTLPFNQTFMNKDRSSPTIERLIQEKFFDLIIYGDIHREGAYLQTVLEHYGPQDIVFLDGQDAHNEMSDDVMWMYASRGWYFRRELD</sequence>
<accession>A0A7J7IIW4</accession>
<proteinExistence type="predicted"/>
<comment type="caution">
    <text evidence="1">The sequence shown here is derived from an EMBL/GenBank/DDBJ whole genome shotgun (WGS) entry which is preliminary data.</text>
</comment>
<reference evidence="1 2" key="1">
    <citation type="journal article" date="2020" name="J. Phycol.">
        <title>Comparative genome analysis reveals Cyanidiococcus gen. nov., a new extremophilic red algal genus sister to Cyanidioschyzon (Cyanidioschyzonaceae, Rhodophyta).</title>
        <authorList>
            <person name="Liu S.-L."/>
            <person name="Chiang Y.-R."/>
            <person name="Yoon H.S."/>
            <person name="Fu H.-Y."/>
        </authorList>
    </citation>
    <scope>NUCLEOTIDE SEQUENCE [LARGE SCALE GENOMIC DNA]</scope>
    <source>
        <strain evidence="1 2">THAL066</strain>
    </source>
</reference>
<organism evidence="1 2">
    <name type="scientific">Cyanidiococcus yangmingshanensis</name>
    <dbReference type="NCBI Taxonomy" id="2690220"/>
    <lineage>
        <taxon>Eukaryota</taxon>
        <taxon>Rhodophyta</taxon>
        <taxon>Bangiophyceae</taxon>
        <taxon>Cyanidiales</taxon>
        <taxon>Cyanidiaceae</taxon>
        <taxon>Cyanidiococcus</taxon>
    </lineage>
</organism>
<dbReference type="OrthoDB" id="410397at2759"/>
<keyword evidence="2" id="KW-1185">Reference proteome</keyword>
<evidence type="ECO:0000313" key="2">
    <source>
        <dbReference type="Proteomes" id="UP000530660"/>
    </source>
</evidence>
<dbReference type="AlphaFoldDB" id="A0A7J7IIW4"/>
<dbReference type="EMBL" id="VWRR01000009">
    <property type="protein sequence ID" value="KAF6002690.1"/>
    <property type="molecule type" value="Genomic_DNA"/>
</dbReference>
<protein>
    <submittedName>
        <fullName evidence="1">Uncharacterized protein</fullName>
    </submittedName>
</protein>
<dbReference type="Proteomes" id="UP000530660">
    <property type="component" value="Unassembled WGS sequence"/>
</dbReference>
<gene>
    <name evidence="1" type="ORF">F1559_001741</name>
</gene>
<name>A0A7J7IIW4_9RHOD</name>
<evidence type="ECO:0000313" key="1">
    <source>
        <dbReference type="EMBL" id="KAF6002690.1"/>
    </source>
</evidence>